<feature type="chain" id="PRO_5045145175" evidence="4">
    <location>
        <begin position="29"/>
        <end position="438"/>
    </location>
</feature>
<protein>
    <submittedName>
        <fullName evidence="5">Extracellular solute-binding protein</fullName>
    </submittedName>
</protein>
<keyword evidence="6" id="KW-1185">Reference proteome</keyword>
<name>A0ABW8LYV4_9ACTN</name>
<dbReference type="PANTHER" id="PTHR30061">
    <property type="entry name" value="MALTOSE-BINDING PERIPLASMIC PROTEIN"/>
    <property type="match status" value="1"/>
</dbReference>
<dbReference type="EMBL" id="JBJDQH010000016">
    <property type="protein sequence ID" value="MFK4271092.1"/>
    <property type="molecule type" value="Genomic_DNA"/>
</dbReference>
<dbReference type="InterPro" id="IPR006059">
    <property type="entry name" value="SBP"/>
</dbReference>
<evidence type="ECO:0000313" key="6">
    <source>
        <dbReference type="Proteomes" id="UP001620295"/>
    </source>
</evidence>
<evidence type="ECO:0000256" key="1">
    <source>
        <dbReference type="ARBA" id="ARBA00008520"/>
    </source>
</evidence>
<sequence length="438" mass="46209">MKRSSLSLRLAAPAAALVLAGLTATACAPSTSSNTESTKDSKSGTIRVWLFREVNNAPKEKVVKEAVAEFAKKHSDTRVDVTYIPIETRAEKMKAAFNDPKSAPDVVEFGNTDTAGYVNDGGLADITAEFGKWEDAKSVTASVKESVSVDGKVYGVPWYVGVRALYYRTDIFKELGLKPPATQGELATAARRIRAEHPDMFGISVGAKNVYGMLPFVWSAGGDLAEKRGDTYTAAIDSAESRKGLKTYTDLIAKDSCPPEQCAELGGDAGVQTFAGGKAGMAIGGDFSRQAMEDGAVKGKYAVVPLPGPQKGVISPAFAGGNNLGVMRGTTHRTLAVDFVELLGGGAYQSKMFDAMGNMPALTDVQEKVADKAPFTKPFVETLKSGTKFVPVTPAWSKIDSEAVIPTMMQEIVSGRKSVDAATADAAKKMDAAFSSAG</sequence>
<dbReference type="Gene3D" id="3.40.190.10">
    <property type="entry name" value="Periplasmic binding protein-like II"/>
    <property type="match status" value="2"/>
</dbReference>
<dbReference type="RefSeq" id="WP_358641002.1">
    <property type="nucleotide sequence ID" value="NZ_JBFAEV010000018.1"/>
</dbReference>
<comment type="caution">
    <text evidence="5">The sequence shown here is derived from an EMBL/GenBank/DDBJ whole genome shotgun (WGS) entry which is preliminary data.</text>
</comment>
<reference evidence="5 6" key="1">
    <citation type="submission" date="2024-11" db="EMBL/GenBank/DDBJ databases">
        <title>The Natural Products Discovery Center: Release of the First 8490 Sequenced Strains for Exploring Actinobacteria Biosynthetic Diversity.</title>
        <authorList>
            <person name="Kalkreuter E."/>
            <person name="Kautsar S.A."/>
            <person name="Yang D."/>
            <person name="Bader C.D."/>
            <person name="Teijaro C.N."/>
            <person name="Fluegel L."/>
            <person name="Davis C.M."/>
            <person name="Simpson J.R."/>
            <person name="Lauterbach L."/>
            <person name="Steele A.D."/>
            <person name="Gui C."/>
            <person name="Meng S."/>
            <person name="Li G."/>
            <person name="Viehrig K."/>
            <person name="Ye F."/>
            <person name="Su P."/>
            <person name="Kiefer A.F."/>
            <person name="Nichols A."/>
            <person name="Cepeda A.J."/>
            <person name="Yan W."/>
            <person name="Fan B."/>
            <person name="Jiang Y."/>
            <person name="Adhikari A."/>
            <person name="Zheng C.-J."/>
            <person name="Schuster L."/>
            <person name="Cowan T.M."/>
            <person name="Smanski M.J."/>
            <person name="Chevrette M.G."/>
            <person name="De Carvalho L.P.S."/>
            <person name="Shen B."/>
        </authorList>
    </citation>
    <scope>NUCLEOTIDE SEQUENCE [LARGE SCALE GENOMIC DNA]</scope>
    <source>
        <strain evidence="5 6">NPDC020863</strain>
    </source>
</reference>
<dbReference type="Proteomes" id="UP001620295">
    <property type="component" value="Unassembled WGS sequence"/>
</dbReference>
<accession>A0ABW8LYV4</accession>
<organism evidence="5 6">
    <name type="scientific">Streptomyces milbemycinicus</name>
    <dbReference type="NCBI Taxonomy" id="476552"/>
    <lineage>
        <taxon>Bacteria</taxon>
        <taxon>Bacillati</taxon>
        <taxon>Actinomycetota</taxon>
        <taxon>Actinomycetes</taxon>
        <taxon>Kitasatosporales</taxon>
        <taxon>Streptomycetaceae</taxon>
        <taxon>Streptomyces</taxon>
    </lineage>
</organism>
<dbReference type="PANTHER" id="PTHR30061:SF50">
    <property type="entry name" value="MALTOSE_MALTODEXTRIN-BINDING PERIPLASMIC PROTEIN"/>
    <property type="match status" value="1"/>
</dbReference>
<dbReference type="SUPFAM" id="SSF53850">
    <property type="entry name" value="Periplasmic binding protein-like II"/>
    <property type="match status" value="1"/>
</dbReference>
<dbReference type="PROSITE" id="PS51257">
    <property type="entry name" value="PROKAR_LIPOPROTEIN"/>
    <property type="match status" value="1"/>
</dbReference>
<evidence type="ECO:0000256" key="4">
    <source>
        <dbReference type="SAM" id="SignalP"/>
    </source>
</evidence>
<proteinExistence type="inferred from homology"/>
<feature type="signal peptide" evidence="4">
    <location>
        <begin position="1"/>
        <end position="28"/>
    </location>
</feature>
<evidence type="ECO:0000256" key="2">
    <source>
        <dbReference type="ARBA" id="ARBA00022448"/>
    </source>
</evidence>
<evidence type="ECO:0000313" key="5">
    <source>
        <dbReference type="EMBL" id="MFK4271092.1"/>
    </source>
</evidence>
<keyword evidence="3 4" id="KW-0732">Signal</keyword>
<comment type="similarity">
    <text evidence="1">Belongs to the bacterial solute-binding protein 1 family.</text>
</comment>
<dbReference type="Pfam" id="PF01547">
    <property type="entry name" value="SBP_bac_1"/>
    <property type="match status" value="1"/>
</dbReference>
<evidence type="ECO:0000256" key="3">
    <source>
        <dbReference type="ARBA" id="ARBA00022729"/>
    </source>
</evidence>
<keyword evidence="2" id="KW-0813">Transport</keyword>
<gene>
    <name evidence="5" type="ORF">ACI2L5_40150</name>
</gene>